<dbReference type="SUPFAM" id="SSF53163">
    <property type="entry name" value="HybD-like"/>
    <property type="match status" value="1"/>
</dbReference>
<accession>A0A268NUH9</accession>
<keyword evidence="1" id="KW-0378">Hydrolase</keyword>
<comment type="caution">
    <text evidence="1">The sequence shown here is derived from an EMBL/GenBank/DDBJ whole genome shotgun (WGS) entry which is preliminary data.</text>
</comment>
<protein>
    <submittedName>
        <fullName evidence="1">Spore protease YyaC</fullName>
    </submittedName>
</protein>
<proteinExistence type="predicted"/>
<reference evidence="1 2" key="1">
    <citation type="submission" date="2017-07" db="EMBL/GenBank/DDBJ databases">
        <title>Isolation and whole genome analysis of endospore-forming bacteria from heroin.</title>
        <authorList>
            <person name="Kalinowski J."/>
            <person name="Ahrens B."/>
            <person name="Al-Dilaimi A."/>
            <person name="Winkler A."/>
            <person name="Wibberg D."/>
            <person name="Schleenbecker U."/>
            <person name="Ruckert C."/>
            <person name="Wolfel R."/>
            <person name="Grass G."/>
        </authorList>
    </citation>
    <scope>NUCLEOTIDE SEQUENCE [LARGE SCALE GENOMIC DNA]</scope>
    <source>
        <strain evidence="1 2">7539</strain>
    </source>
</reference>
<dbReference type="Pfam" id="PF06866">
    <property type="entry name" value="DUF1256"/>
    <property type="match status" value="1"/>
</dbReference>
<evidence type="ECO:0000313" key="1">
    <source>
        <dbReference type="EMBL" id="PAE87144.1"/>
    </source>
</evidence>
<dbReference type="InterPro" id="IPR023430">
    <property type="entry name" value="Pept_HybD-like_dom_sf"/>
</dbReference>
<evidence type="ECO:0000313" key="2">
    <source>
        <dbReference type="Proteomes" id="UP000216207"/>
    </source>
</evidence>
<dbReference type="GO" id="GO:0008233">
    <property type="term" value="F:peptidase activity"/>
    <property type="evidence" value="ECO:0007669"/>
    <property type="project" value="UniProtKB-KW"/>
</dbReference>
<dbReference type="AlphaFoldDB" id="A0A268NUH9"/>
<dbReference type="GO" id="GO:0006508">
    <property type="term" value="P:proteolysis"/>
    <property type="evidence" value="ECO:0007669"/>
    <property type="project" value="UniProtKB-KW"/>
</dbReference>
<dbReference type="RefSeq" id="WP_095254687.1">
    <property type="nucleotide sequence ID" value="NZ_BOQQ01000004.1"/>
</dbReference>
<dbReference type="InterPro" id="IPR009665">
    <property type="entry name" value="YyaC"/>
</dbReference>
<sequence length="210" mass="22771">MSTNLWPFKKRPTTFRCHAEEASLTEDLAHALVEFCKHRGNRDLLLICIGTDRSTGDSLGPLVGNLLEGQNLNQFHVHGTLAEPIHAANMEKRLASIYKTHPNAFVVALDACLGKTANVGYITLSAEPLKPGAAMGKNLPEIGDICLTGIVNVGGLMDFYMLQSTRLHVVMSMAQKISKAVAAADQQLTALQTAKTKKAYSFLPTKTEPL</sequence>
<dbReference type="Proteomes" id="UP000216207">
    <property type="component" value="Unassembled WGS sequence"/>
</dbReference>
<dbReference type="NCBIfam" id="TIGR02841">
    <property type="entry name" value="spore_YyaC"/>
    <property type="match status" value="1"/>
</dbReference>
<organism evidence="1 2">
    <name type="scientific">Shouchella clausii</name>
    <name type="common">Alkalihalobacillus clausii</name>
    <dbReference type="NCBI Taxonomy" id="79880"/>
    <lineage>
        <taxon>Bacteria</taxon>
        <taxon>Bacillati</taxon>
        <taxon>Bacillota</taxon>
        <taxon>Bacilli</taxon>
        <taxon>Bacillales</taxon>
        <taxon>Bacillaceae</taxon>
        <taxon>Shouchella</taxon>
    </lineage>
</organism>
<dbReference type="EMBL" id="NPCC01000039">
    <property type="protein sequence ID" value="PAE87144.1"/>
    <property type="molecule type" value="Genomic_DNA"/>
</dbReference>
<keyword evidence="1" id="KW-0645">Protease</keyword>
<name>A0A268NUH9_SHOCL</name>
<gene>
    <name evidence="1" type="primary">yyaC</name>
    <name evidence="1" type="ORF">CHH72_19835</name>
</gene>